<protein>
    <submittedName>
        <fullName evidence="2">PrkA AAA domain protein</fullName>
    </submittedName>
</protein>
<proteinExistence type="predicted"/>
<feature type="domain" description="PrkA AAA" evidence="1">
    <location>
        <begin position="11"/>
        <end position="447"/>
    </location>
</feature>
<dbReference type="EMBL" id="GG745582">
    <property type="protein sequence ID" value="EFD92522.1"/>
    <property type="molecule type" value="Genomic_DNA"/>
</dbReference>
<dbReference type="PANTHER" id="PTHR30267:SF2">
    <property type="entry name" value="PROTEIN PRKA"/>
    <property type="match status" value="1"/>
</dbReference>
<reference evidence="2 3" key="1">
    <citation type="journal article" date="2010" name="Proc. Natl. Acad. Sci. U.S.A.">
        <title>Enigmatic, ultrasmall, uncultivated Archaea.</title>
        <authorList>
            <person name="Baker B.J."/>
            <person name="Comolli L.R."/>
            <person name="Dick G.J."/>
            <person name="Hauser L.J."/>
            <person name="Hyatt D."/>
            <person name="Dill B.D."/>
            <person name="Land M.L."/>
            <person name="Verberkmoes N.C."/>
            <person name="Hettich R.L."/>
            <person name="Banfield J.F."/>
        </authorList>
    </citation>
    <scope>NUCLEOTIDE SEQUENCE [LARGE SCALE GENOMIC DNA]</scope>
</reference>
<dbReference type="InterPro" id="IPR027417">
    <property type="entry name" value="P-loop_NTPase"/>
</dbReference>
<dbReference type="SUPFAM" id="SSF52540">
    <property type="entry name" value="P-loop containing nucleoside triphosphate hydrolases"/>
    <property type="match status" value="1"/>
</dbReference>
<sequence length="637" mass="72032">MVGKATIKQKMSPDEFLELSKDSPEVFYNANQRALAAIESYGKKDGKWQFIVKQADDQRNIKTRYDSSDFADEFVSFLKRAARNSDMRNKLTVIISPPGAGKSEFLNTLSETLRVYSESEKGTQYILKLDLEALADHPALNILSQDKKEKFLKEVRAQLGSNGKRKLTLGENIQDEIYLLQKRTGSNKKTKIEEIIDSMNDNVAEYWQTPSINKRGAVSSTLNKIKGTLVDALGRFIQLEGKPDSDRIQNIIEKLIQVEKAGEDDVINMSEPVVAADDQHLDYKGIFGGRMFYKVLNELGGDNSNVLAYDFGILGSQSAPSPRGNIIYISEVLKGSSSFANSLLDFVQDTRTKVSPSFKESFDAIMIGTTNMDDYKKIADTIKPYLLRRSNIIVFRSMTKLSDAETALKDIYKNAANELEIHYPPHFLRMLARIWVEGSISKYDNIPLDQKADIYNGVFLPDVKVSLEDIIREATQKPILELEEGVKLGIPYDDMVKSPSKLLSYANFSRKMAVERGYIPKEELNHKVCLGTILDDLNGTRYIEDFLNTMEDLSPETKARVQPREKGEGSTIVQDAYNEIKRMMKNDVSMVEYGSEKVHDLVNKYVINVYYMNKTAGENDKKIRVPMFGTVQPIVFS</sequence>
<evidence type="ECO:0000259" key="1">
    <source>
        <dbReference type="SMART" id="SM00763"/>
    </source>
</evidence>
<name>D6GW85_PARA5</name>
<gene>
    <name evidence="2" type="ORF">BJBARM5_0761</name>
</gene>
<dbReference type="Proteomes" id="UP000009376">
    <property type="component" value="Unassembled WGS sequence"/>
</dbReference>
<dbReference type="AlphaFoldDB" id="D6GW85"/>
<dbReference type="GO" id="GO:0004672">
    <property type="term" value="F:protein kinase activity"/>
    <property type="evidence" value="ECO:0007669"/>
    <property type="project" value="TreeGrafter"/>
</dbReference>
<evidence type="ECO:0000313" key="3">
    <source>
        <dbReference type="Proteomes" id="UP000009376"/>
    </source>
</evidence>
<dbReference type="PANTHER" id="PTHR30267">
    <property type="entry name" value="PROTEIN KINASE PRKA"/>
    <property type="match status" value="1"/>
</dbReference>
<evidence type="ECO:0000313" key="2">
    <source>
        <dbReference type="EMBL" id="EFD92522.1"/>
    </source>
</evidence>
<accession>D6GW85</accession>
<dbReference type="InterPro" id="IPR013153">
    <property type="entry name" value="Prk_AAA"/>
</dbReference>
<dbReference type="SMART" id="SM00763">
    <property type="entry name" value="AAA_PrkA"/>
    <property type="match status" value="1"/>
</dbReference>
<dbReference type="Pfam" id="PF08298">
    <property type="entry name" value="AAA_PrkA"/>
    <property type="match status" value="1"/>
</dbReference>
<organism evidence="2 3">
    <name type="scientific">Candidatus Parvarchaeum acidophilus ARMAN-5</name>
    <dbReference type="NCBI Taxonomy" id="662762"/>
    <lineage>
        <taxon>Archaea</taxon>
        <taxon>Candidatus Parvarchaeota</taxon>
        <taxon>Candidatus Parvarchaeum</taxon>
    </lineage>
</organism>